<dbReference type="Gene3D" id="3.30.780.10">
    <property type="entry name" value="SUI1-like domain"/>
    <property type="match status" value="1"/>
</dbReference>
<comment type="similarity">
    <text evidence="1">Belongs to the eIF2D family.</text>
</comment>
<dbReference type="Pfam" id="PF17832">
    <property type="entry name" value="Pre-PUA"/>
    <property type="match status" value="1"/>
</dbReference>
<dbReference type="SUPFAM" id="SSF47592">
    <property type="entry name" value="SWIB/MDM2 domain"/>
    <property type="match status" value="1"/>
</dbReference>
<evidence type="ECO:0000259" key="3">
    <source>
        <dbReference type="PROSITE" id="PS50296"/>
    </source>
</evidence>
<dbReference type="VEuPathDB" id="FungiDB:BON22_3363"/>
<dbReference type="InterPro" id="IPR036877">
    <property type="entry name" value="SUI1_dom_sf"/>
</dbReference>
<dbReference type="PANTHER" id="PTHR12217">
    <property type="entry name" value="EUKARYOTIC TRANSLATION INITIATION FACTOR 2D"/>
    <property type="match status" value="1"/>
</dbReference>
<dbReference type="InterPro" id="IPR036885">
    <property type="entry name" value="SWIB_MDM2_dom_sf"/>
</dbReference>
<feature type="region of interest" description="Disordered" evidence="2">
    <location>
        <begin position="455"/>
        <end position="477"/>
    </location>
</feature>
<dbReference type="GO" id="GO:0001731">
    <property type="term" value="P:formation of translation preinitiation complex"/>
    <property type="evidence" value="ECO:0007669"/>
    <property type="project" value="InterPro"/>
</dbReference>
<dbReference type="EMBL" id="LK052887">
    <property type="protein sequence ID" value="CDR38902.1"/>
    <property type="molecule type" value="Genomic_DNA"/>
</dbReference>
<evidence type="ECO:0000313" key="5">
    <source>
        <dbReference type="EMBL" id="CDR38902.1"/>
    </source>
</evidence>
<dbReference type="SUPFAM" id="SSF55159">
    <property type="entry name" value="eIF1-like"/>
    <property type="match status" value="1"/>
</dbReference>
<evidence type="ECO:0000259" key="4">
    <source>
        <dbReference type="PROSITE" id="PS51925"/>
    </source>
</evidence>
<reference evidence="5" key="1">
    <citation type="journal article" date="2014" name="Genome Announc.">
        <title>Genome sequence of the yeast Cyberlindnera fabianii (Hansenula fabianii).</title>
        <authorList>
            <person name="Freel K.C."/>
            <person name="Sarilar V."/>
            <person name="Neuveglise C."/>
            <person name="Devillers H."/>
            <person name="Friedrich A."/>
            <person name="Schacherer J."/>
        </authorList>
    </citation>
    <scope>NUCLEOTIDE SEQUENCE</scope>
    <source>
        <strain evidence="5">YJS4271</strain>
    </source>
</reference>
<dbReference type="InterPro" id="IPR058886">
    <property type="entry name" value="SWIB_eIF2D"/>
</dbReference>
<dbReference type="AlphaFoldDB" id="A0A061AW13"/>
<protein>
    <submittedName>
        <fullName evidence="5">CYFA0S02e08240g1_1</fullName>
    </submittedName>
</protein>
<evidence type="ECO:0000256" key="1">
    <source>
        <dbReference type="ARBA" id="ARBA00010359"/>
    </source>
</evidence>
<dbReference type="PhylomeDB" id="A0A061AW13"/>
<dbReference type="PROSITE" id="PS50296">
    <property type="entry name" value="SUI1"/>
    <property type="match status" value="1"/>
</dbReference>
<dbReference type="InterPro" id="IPR057429">
    <property type="entry name" value="WH_eIF2D"/>
</dbReference>
<sequence length="572" mass="64471">MFRKDPQIKALSNLKSSERRRMLSTITELYALPTGLTKECEERIVPSIVKQTTFKSIKGYTGTIYTDEAQTPIWFKTKDSELIPTVYTLWKAPFILPIVKTHPHVIEVLEGGADLMLPGSVPPFPERCLKGRIVAVASTHKPDVVMAVGRACLDLAPLERTIGTKGVAVEVYHTNGDMLYQLAKQKIRVPEEVDTEIQFKPDEPEVETETIQEEAEVHTTQEEVREVREVREEEPVVEKLAEEVATLTTEDVDHFFKRSLMQTLTQPPELVLPLQASTFMNHIVNNLSSDDNSIQMKKTSWKKSAKFLKAMEKDGFLKLKGKGDDITVVSAATKDNNEELKNFVPHKVKKSKPAGAKPSSKTNSSQLILTKYYKPTSPVRPILNDLDMNYTAFYTSNEVKDLINKYIAKHELVNPKNKKMILCDDLLKSFMQGKEASQGRDKIMDPILKKFSEHYKITNPDDPDSPENSEPPRKGAVPQVKIITETKIGRKLITRVSNFEAFGIDPEQLSSELKVRCSGSSTIGQNVQNPKLVEVTVQGPHSKIVIDLLTKKYGLHTTWISFEDKSKGKKKK</sequence>
<dbReference type="SUPFAM" id="SSF88697">
    <property type="entry name" value="PUA domain-like"/>
    <property type="match status" value="1"/>
</dbReference>
<dbReference type="InterPro" id="IPR048248">
    <property type="entry name" value="PUA_eIF2d-like"/>
</dbReference>
<dbReference type="Pfam" id="PF25304">
    <property type="entry name" value="WHD_eIF2D"/>
    <property type="match status" value="1"/>
</dbReference>
<organism evidence="5">
    <name type="scientific">Cyberlindnera fabianii</name>
    <name type="common">Yeast</name>
    <name type="synonym">Hansenula fabianii</name>
    <dbReference type="NCBI Taxonomy" id="36022"/>
    <lineage>
        <taxon>Eukaryota</taxon>
        <taxon>Fungi</taxon>
        <taxon>Dikarya</taxon>
        <taxon>Ascomycota</taxon>
        <taxon>Saccharomycotina</taxon>
        <taxon>Saccharomycetes</taxon>
        <taxon>Phaffomycetales</taxon>
        <taxon>Phaffomycetaceae</taxon>
        <taxon>Cyberlindnera</taxon>
    </lineage>
</organism>
<dbReference type="Gene3D" id="3.10.400.20">
    <property type="match status" value="1"/>
</dbReference>
<dbReference type="CDD" id="cd11608">
    <property type="entry name" value="eIF2D_C"/>
    <property type="match status" value="1"/>
</dbReference>
<accession>A0A061AW13</accession>
<dbReference type="PROSITE" id="PS50890">
    <property type="entry name" value="PUA"/>
    <property type="match status" value="1"/>
</dbReference>
<gene>
    <name evidence="5" type="ORF">CYFA0S_02e08240g</name>
</gene>
<dbReference type="OrthoDB" id="199771at2759"/>
<dbReference type="PANTHER" id="PTHR12217:SF4">
    <property type="entry name" value="EUKARYOTIC TRANSLATION INITIATION FACTOR 2D"/>
    <property type="match status" value="1"/>
</dbReference>
<name>A0A061AW13_CYBFA</name>
<dbReference type="FunFam" id="3.30.780.10:FF:000008">
    <property type="entry name" value="eukaryotic translation initiation factor 2D"/>
    <property type="match status" value="1"/>
</dbReference>
<dbReference type="Pfam" id="PF26292">
    <property type="entry name" value="PUA_elF2D"/>
    <property type="match status" value="1"/>
</dbReference>
<feature type="domain" description="DM2" evidence="4">
    <location>
        <begin position="371"/>
        <end position="454"/>
    </location>
</feature>
<dbReference type="InterPro" id="IPR003121">
    <property type="entry name" value="SWIB_MDM2_domain"/>
</dbReference>
<dbReference type="InterPro" id="IPR039759">
    <property type="entry name" value="eIF2D_SUI1"/>
</dbReference>
<evidence type="ECO:0000256" key="2">
    <source>
        <dbReference type="SAM" id="MobiDB-lite"/>
    </source>
</evidence>
<dbReference type="InterPro" id="IPR001950">
    <property type="entry name" value="SUI1"/>
</dbReference>
<dbReference type="PROSITE" id="PS51925">
    <property type="entry name" value="SWIB_MDM2"/>
    <property type="match status" value="1"/>
</dbReference>
<dbReference type="InterPro" id="IPR015947">
    <property type="entry name" value="PUA-like_sf"/>
</dbReference>
<proteinExistence type="inferred from homology"/>
<feature type="domain" description="SUI1" evidence="3">
    <location>
        <begin position="480"/>
        <end position="553"/>
    </location>
</feature>
<dbReference type="InterPro" id="IPR041366">
    <property type="entry name" value="Pre-PUA"/>
</dbReference>
<dbReference type="Gene3D" id="1.10.245.10">
    <property type="entry name" value="SWIB/MDM2 domain"/>
    <property type="match status" value="1"/>
</dbReference>
<dbReference type="GO" id="GO:0003743">
    <property type="term" value="F:translation initiation factor activity"/>
    <property type="evidence" value="ECO:0007669"/>
    <property type="project" value="InterPro"/>
</dbReference>
<dbReference type="CDD" id="cd10567">
    <property type="entry name" value="SWIB-MDM2_like"/>
    <property type="match status" value="1"/>
</dbReference>
<dbReference type="Pfam" id="PF26291">
    <property type="entry name" value="SWIB_eIF2D"/>
    <property type="match status" value="1"/>
</dbReference>
<dbReference type="InterPro" id="IPR039757">
    <property type="entry name" value="EIF2D"/>
</dbReference>
<dbReference type="Pfam" id="PF01253">
    <property type="entry name" value="SUI1"/>
    <property type="match status" value="1"/>
</dbReference>
<dbReference type="CDD" id="cd21156">
    <property type="entry name" value="PUA_eIF2d-like"/>
    <property type="match status" value="1"/>
</dbReference>